<proteinExistence type="predicted"/>
<reference evidence="4" key="1">
    <citation type="journal article" date="2023" name="Mol. Phylogenet. Evol.">
        <title>Genome-scale phylogeny and comparative genomics of the fungal order Sordariales.</title>
        <authorList>
            <person name="Hensen N."/>
            <person name="Bonometti L."/>
            <person name="Westerberg I."/>
            <person name="Brannstrom I.O."/>
            <person name="Guillou S."/>
            <person name="Cros-Aarteil S."/>
            <person name="Calhoun S."/>
            <person name="Haridas S."/>
            <person name="Kuo A."/>
            <person name="Mondo S."/>
            <person name="Pangilinan J."/>
            <person name="Riley R."/>
            <person name="LaButti K."/>
            <person name="Andreopoulos B."/>
            <person name="Lipzen A."/>
            <person name="Chen C."/>
            <person name="Yan M."/>
            <person name="Daum C."/>
            <person name="Ng V."/>
            <person name="Clum A."/>
            <person name="Steindorff A."/>
            <person name="Ohm R.A."/>
            <person name="Martin F."/>
            <person name="Silar P."/>
            <person name="Natvig D.O."/>
            <person name="Lalanne C."/>
            <person name="Gautier V."/>
            <person name="Ament-Velasquez S.L."/>
            <person name="Kruys A."/>
            <person name="Hutchinson M.I."/>
            <person name="Powell A.J."/>
            <person name="Barry K."/>
            <person name="Miller A.N."/>
            <person name="Grigoriev I.V."/>
            <person name="Debuchy R."/>
            <person name="Gladieux P."/>
            <person name="Hiltunen Thoren M."/>
            <person name="Johannesson H."/>
        </authorList>
    </citation>
    <scope>NUCLEOTIDE SEQUENCE</scope>
    <source>
        <strain evidence="4">PSN309</strain>
    </source>
</reference>
<comment type="caution">
    <text evidence="4">The sequence shown here is derived from an EMBL/GenBank/DDBJ whole genome shotgun (WGS) entry which is preliminary data.</text>
</comment>
<evidence type="ECO:0000313" key="4">
    <source>
        <dbReference type="EMBL" id="KAK4186434.1"/>
    </source>
</evidence>
<sequence>MKHSTALIAVVGLACAVTATPKRKSYFDTGRDAYETGTRVVDGIDSIREGGGSGFLGGFGWKRSVVVSNSKDQSESDDKDSLLDKLEALEDKKEDDLLEKLENSESDTEKTDDLVDAIEEATASSAKETEKVVDKLEESLEKELEKVTDMVEKVAEKKPVASPAEDLKFEEMFEQILKALHTCTSGSAAGSESAHGSSSSSASSKSSALKSVSPAVKLALREPFGVETAILGRDVAKQLEVVPVPTSGASSNPRFGTVLYIVAGAAVAGLTL</sequence>
<reference evidence="4" key="2">
    <citation type="submission" date="2023-05" db="EMBL/GenBank/DDBJ databases">
        <authorList>
            <consortium name="Lawrence Berkeley National Laboratory"/>
            <person name="Steindorff A."/>
            <person name="Hensen N."/>
            <person name="Bonometti L."/>
            <person name="Westerberg I."/>
            <person name="Brannstrom I.O."/>
            <person name="Guillou S."/>
            <person name="Cros-Aarteil S."/>
            <person name="Calhoun S."/>
            <person name="Haridas S."/>
            <person name="Kuo A."/>
            <person name="Mondo S."/>
            <person name="Pangilinan J."/>
            <person name="Riley R."/>
            <person name="Labutti K."/>
            <person name="Andreopoulos B."/>
            <person name="Lipzen A."/>
            <person name="Chen C."/>
            <person name="Yanf M."/>
            <person name="Daum C."/>
            <person name="Ng V."/>
            <person name="Clum A."/>
            <person name="Ohm R."/>
            <person name="Martin F."/>
            <person name="Silar P."/>
            <person name="Natvig D."/>
            <person name="Lalanne C."/>
            <person name="Gautier V."/>
            <person name="Ament-Velasquez S.L."/>
            <person name="Kruys A."/>
            <person name="Hutchinson M.I."/>
            <person name="Powell A.J."/>
            <person name="Barry K."/>
            <person name="Miller A.N."/>
            <person name="Grigoriev I.V."/>
            <person name="Debuchy R."/>
            <person name="Gladieux P."/>
            <person name="Thoren M.H."/>
            <person name="Johannesson H."/>
        </authorList>
    </citation>
    <scope>NUCLEOTIDE SEQUENCE</scope>
    <source>
        <strain evidence="4">PSN309</strain>
    </source>
</reference>
<gene>
    <name evidence="4" type="ORF">QBC35DRAFT_475477</name>
</gene>
<dbReference type="EMBL" id="MU864424">
    <property type="protein sequence ID" value="KAK4186434.1"/>
    <property type="molecule type" value="Genomic_DNA"/>
</dbReference>
<evidence type="ECO:0000256" key="2">
    <source>
        <dbReference type="SAM" id="MobiDB-lite"/>
    </source>
</evidence>
<evidence type="ECO:0000313" key="5">
    <source>
        <dbReference type="Proteomes" id="UP001302126"/>
    </source>
</evidence>
<accession>A0AAN6WQX0</accession>
<dbReference type="PROSITE" id="PS51257">
    <property type="entry name" value="PROKAR_LIPOPROTEIN"/>
    <property type="match status" value="1"/>
</dbReference>
<feature type="signal peptide" evidence="3">
    <location>
        <begin position="1"/>
        <end position="19"/>
    </location>
</feature>
<feature type="region of interest" description="Disordered" evidence="2">
    <location>
        <begin position="187"/>
        <end position="206"/>
    </location>
</feature>
<keyword evidence="3" id="KW-0732">Signal</keyword>
<feature type="coiled-coil region" evidence="1">
    <location>
        <begin position="79"/>
        <end position="157"/>
    </location>
</feature>
<keyword evidence="5" id="KW-1185">Reference proteome</keyword>
<protein>
    <submittedName>
        <fullName evidence="4">Uncharacterized protein</fullName>
    </submittedName>
</protein>
<name>A0AAN6WQX0_9PEZI</name>
<dbReference type="Proteomes" id="UP001302126">
    <property type="component" value="Unassembled WGS sequence"/>
</dbReference>
<keyword evidence="1" id="KW-0175">Coiled coil</keyword>
<evidence type="ECO:0000256" key="1">
    <source>
        <dbReference type="SAM" id="Coils"/>
    </source>
</evidence>
<organism evidence="4 5">
    <name type="scientific">Podospora australis</name>
    <dbReference type="NCBI Taxonomy" id="1536484"/>
    <lineage>
        <taxon>Eukaryota</taxon>
        <taxon>Fungi</taxon>
        <taxon>Dikarya</taxon>
        <taxon>Ascomycota</taxon>
        <taxon>Pezizomycotina</taxon>
        <taxon>Sordariomycetes</taxon>
        <taxon>Sordariomycetidae</taxon>
        <taxon>Sordariales</taxon>
        <taxon>Podosporaceae</taxon>
        <taxon>Podospora</taxon>
    </lineage>
</organism>
<feature type="chain" id="PRO_5042844491" evidence="3">
    <location>
        <begin position="20"/>
        <end position="272"/>
    </location>
</feature>
<evidence type="ECO:0000256" key="3">
    <source>
        <dbReference type="SAM" id="SignalP"/>
    </source>
</evidence>
<dbReference type="AlphaFoldDB" id="A0AAN6WQX0"/>